<dbReference type="RefSeq" id="WP_009531051.1">
    <property type="nucleotide sequence ID" value="NZ_ALNK01000021.1"/>
</dbReference>
<dbReference type="AlphaFoldDB" id="J6HBW9"/>
<dbReference type="EMBL" id="ALNK01000021">
    <property type="protein sequence ID" value="EJU22605.1"/>
    <property type="molecule type" value="Genomic_DNA"/>
</dbReference>
<comment type="caution">
    <text evidence="1">The sequence shown here is derived from an EMBL/GenBank/DDBJ whole genome shotgun (WGS) entry which is preliminary data.</text>
</comment>
<protein>
    <submittedName>
        <fullName evidence="1">Uncharacterized protein</fullName>
    </submittedName>
</protein>
<organism evidence="1 2">
    <name type="scientific">Peptoanaerobacter stomatis</name>
    <dbReference type="NCBI Taxonomy" id="796937"/>
    <lineage>
        <taxon>Bacteria</taxon>
        <taxon>Bacillati</taxon>
        <taxon>Bacillota</taxon>
        <taxon>Clostridia</taxon>
        <taxon>Peptostreptococcales</taxon>
        <taxon>Filifactoraceae</taxon>
        <taxon>Peptoanaerobacter</taxon>
    </lineage>
</organism>
<accession>J6HBW9</accession>
<evidence type="ECO:0000313" key="1">
    <source>
        <dbReference type="EMBL" id="EJU22605.1"/>
    </source>
</evidence>
<reference evidence="1 2" key="1">
    <citation type="submission" date="2012-07" db="EMBL/GenBank/DDBJ databases">
        <authorList>
            <person name="Durkin A.S."/>
            <person name="McCorrison J."/>
            <person name="Torralba M."/>
            <person name="Gillis M."/>
            <person name="Methe B."/>
            <person name="Sutton G."/>
            <person name="Nelson K.E."/>
        </authorList>
    </citation>
    <scope>NUCLEOTIDE SEQUENCE [LARGE SCALE GENOMIC DNA]</scope>
    <source>
        <strain evidence="1 2">OBRC8</strain>
    </source>
</reference>
<name>J6HBW9_9FIRM</name>
<sequence length="78" mass="9810">MEITLYYDDQFKPDRTEYSSATITRFKSAKAFWHEMNNSKKFIKVDSYNDKYDYEDIIYIRKDRIIEIWIEREMQYDR</sequence>
<dbReference type="Proteomes" id="UP000005244">
    <property type="component" value="Unassembled WGS sequence"/>
</dbReference>
<keyword evidence="2" id="KW-1185">Reference proteome</keyword>
<proteinExistence type="predicted"/>
<gene>
    <name evidence="1" type="ORF">HMPREF1143_1736</name>
</gene>
<evidence type="ECO:0000313" key="2">
    <source>
        <dbReference type="Proteomes" id="UP000005244"/>
    </source>
</evidence>